<dbReference type="Pfam" id="PF08293">
    <property type="entry name" value="MRP-S33"/>
    <property type="match status" value="1"/>
</dbReference>
<dbReference type="GO" id="GO:0005840">
    <property type="term" value="C:ribosome"/>
    <property type="evidence" value="ECO:0007669"/>
    <property type="project" value="UniProtKB-KW"/>
</dbReference>
<dbReference type="InParanoid" id="A0A482WM67"/>
<name>A0A482WM67_LAOST</name>
<keyword evidence="4" id="KW-0496">Mitochondrion</keyword>
<proteinExistence type="inferred from homology"/>
<evidence type="ECO:0000256" key="6">
    <source>
        <dbReference type="ARBA" id="ARBA00035132"/>
    </source>
</evidence>
<dbReference type="FunCoup" id="A0A482WM67">
    <property type="interactions" value="595"/>
</dbReference>
<dbReference type="EMBL" id="QKKF02030869">
    <property type="protein sequence ID" value="RZF34629.1"/>
    <property type="molecule type" value="Genomic_DNA"/>
</dbReference>
<evidence type="ECO:0000256" key="4">
    <source>
        <dbReference type="ARBA" id="ARBA00023128"/>
    </source>
</evidence>
<dbReference type="PANTHER" id="PTHR13362:SF2">
    <property type="entry name" value="SMALL RIBOSOMAL SUBUNIT PROTEIN MS33"/>
    <property type="match status" value="1"/>
</dbReference>
<reference evidence="7 8" key="1">
    <citation type="journal article" date="2017" name="Gigascience">
        <title>Genome sequence of the small brown planthopper, Laodelphax striatellus.</title>
        <authorList>
            <person name="Zhu J."/>
            <person name="Jiang F."/>
            <person name="Wang X."/>
            <person name="Yang P."/>
            <person name="Bao Y."/>
            <person name="Zhao W."/>
            <person name="Wang W."/>
            <person name="Lu H."/>
            <person name="Wang Q."/>
            <person name="Cui N."/>
            <person name="Li J."/>
            <person name="Chen X."/>
            <person name="Luo L."/>
            <person name="Yu J."/>
            <person name="Kang L."/>
            <person name="Cui F."/>
        </authorList>
    </citation>
    <scope>NUCLEOTIDE SEQUENCE [LARGE SCALE GENOMIC DNA]</scope>
    <source>
        <strain evidence="7">Lst14</strain>
    </source>
</reference>
<dbReference type="SMR" id="A0A482WM67"/>
<sequence length="116" mass="14124">MSAYRTYAELMKMPTRYAKKMNKLSNNIFTEPTRPVALKSLKVLNLMSERPKNKNPMNNVDYYPRHVETGLLMKHLRDYGLYRDEHVDFQEEIKRLRILRGKKQWLPHKEWKKMQK</sequence>
<evidence type="ECO:0000256" key="3">
    <source>
        <dbReference type="ARBA" id="ARBA00022980"/>
    </source>
</evidence>
<comment type="subcellular location">
    <subcellularLocation>
        <location evidence="1">Mitochondrion</location>
    </subcellularLocation>
</comment>
<keyword evidence="3" id="KW-0689">Ribosomal protein</keyword>
<dbReference type="GO" id="GO:0005739">
    <property type="term" value="C:mitochondrion"/>
    <property type="evidence" value="ECO:0007669"/>
    <property type="project" value="UniProtKB-SubCell"/>
</dbReference>
<evidence type="ECO:0000313" key="7">
    <source>
        <dbReference type="EMBL" id="RZF34629.1"/>
    </source>
</evidence>
<dbReference type="AlphaFoldDB" id="A0A482WM67"/>
<evidence type="ECO:0000256" key="5">
    <source>
        <dbReference type="ARBA" id="ARBA00023274"/>
    </source>
</evidence>
<dbReference type="InterPro" id="IPR013219">
    <property type="entry name" value="Ribosomal_mS33"/>
</dbReference>
<evidence type="ECO:0000256" key="1">
    <source>
        <dbReference type="ARBA" id="ARBA00004173"/>
    </source>
</evidence>
<comment type="similarity">
    <text evidence="2">Belongs to the mitochondrion-specific ribosomal protein mS33 family.</text>
</comment>
<accession>A0A482WM67</accession>
<protein>
    <recommendedName>
        <fullName evidence="6">Small ribosomal subunit protein mS33</fullName>
    </recommendedName>
</protein>
<comment type="caution">
    <text evidence="7">The sequence shown here is derived from an EMBL/GenBank/DDBJ whole genome shotgun (WGS) entry which is preliminary data.</text>
</comment>
<evidence type="ECO:0000313" key="8">
    <source>
        <dbReference type="Proteomes" id="UP000291343"/>
    </source>
</evidence>
<evidence type="ECO:0000256" key="2">
    <source>
        <dbReference type="ARBA" id="ARBA00008970"/>
    </source>
</evidence>
<keyword evidence="8" id="KW-1185">Reference proteome</keyword>
<gene>
    <name evidence="7" type="ORF">LSTR_LSTR008654</name>
</gene>
<keyword evidence="5" id="KW-0687">Ribonucleoprotein</keyword>
<organism evidence="7 8">
    <name type="scientific">Laodelphax striatellus</name>
    <name type="common">Small brown planthopper</name>
    <name type="synonym">Delphax striatella</name>
    <dbReference type="NCBI Taxonomy" id="195883"/>
    <lineage>
        <taxon>Eukaryota</taxon>
        <taxon>Metazoa</taxon>
        <taxon>Ecdysozoa</taxon>
        <taxon>Arthropoda</taxon>
        <taxon>Hexapoda</taxon>
        <taxon>Insecta</taxon>
        <taxon>Pterygota</taxon>
        <taxon>Neoptera</taxon>
        <taxon>Paraneoptera</taxon>
        <taxon>Hemiptera</taxon>
        <taxon>Auchenorrhyncha</taxon>
        <taxon>Fulgoroidea</taxon>
        <taxon>Delphacidae</taxon>
        <taxon>Criomorphinae</taxon>
        <taxon>Laodelphax</taxon>
    </lineage>
</organism>
<dbReference type="OrthoDB" id="5980584at2759"/>
<dbReference type="Proteomes" id="UP000291343">
    <property type="component" value="Unassembled WGS sequence"/>
</dbReference>
<dbReference type="STRING" id="195883.A0A482WM67"/>
<dbReference type="GO" id="GO:1990904">
    <property type="term" value="C:ribonucleoprotein complex"/>
    <property type="evidence" value="ECO:0007669"/>
    <property type="project" value="UniProtKB-KW"/>
</dbReference>
<dbReference type="PANTHER" id="PTHR13362">
    <property type="entry name" value="MITOCHONDRIAL RIBOSOMAL PROTEIN S33"/>
    <property type="match status" value="1"/>
</dbReference>